<dbReference type="EMBL" id="FJNE01000002">
    <property type="protein sequence ID" value="CZQ85513.1"/>
    <property type="molecule type" value="Genomic_DNA"/>
</dbReference>
<evidence type="ECO:0000259" key="2">
    <source>
        <dbReference type="PROSITE" id="PS51782"/>
    </source>
</evidence>
<dbReference type="PANTHER" id="PTHR33734:SF22">
    <property type="entry name" value="MEMBRANE-BOUND LYTIC MUREIN TRANSGLYCOSYLASE D"/>
    <property type="match status" value="1"/>
</dbReference>
<feature type="chain" id="PRO_5007514863" evidence="1">
    <location>
        <begin position="33"/>
        <end position="365"/>
    </location>
</feature>
<dbReference type="OrthoDB" id="2168597at2"/>
<name>A0A143YF86_9LACT</name>
<reference evidence="3 4" key="1">
    <citation type="submission" date="2016-02" db="EMBL/GenBank/DDBJ databases">
        <authorList>
            <person name="Wen L."/>
            <person name="He K."/>
            <person name="Yang H."/>
        </authorList>
    </citation>
    <scope>NUCLEOTIDE SEQUENCE [LARGE SCALE GENOMIC DNA]</scope>
    <source>
        <strain evidence="3">Trichococcus palustris</strain>
    </source>
</reference>
<dbReference type="InterPro" id="IPR036779">
    <property type="entry name" value="LysM_dom_sf"/>
</dbReference>
<dbReference type="Proteomes" id="UP000242754">
    <property type="component" value="Unassembled WGS sequence"/>
</dbReference>
<evidence type="ECO:0000256" key="1">
    <source>
        <dbReference type="SAM" id="SignalP"/>
    </source>
</evidence>
<evidence type="ECO:0000313" key="4">
    <source>
        <dbReference type="Proteomes" id="UP000242754"/>
    </source>
</evidence>
<keyword evidence="4" id="KW-1185">Reference proteome</keyword>
<protein>
    <submittedName>
        <fullName evidence="3">Lysin motif</fullName>
    </submittedName>
</protein>
<dbReference type="SUPFAM" id="SSF54106">
    <property type="entry name" value="LysM domain"/>
    <property type="match status" value="2"/>
</dbReference>
<dbReference type="Gene3D" id="3.10.350.10">
    <property type="entry name" value="LysM domain"/>
    <property type="match status" value="2"/>
</dbReference>
<dbReference type="RefSeq" id="WP_087031334.1">
    <property type="nucleotide sequence ID" value="NZ_FJNE01000002.1"/>
</dbReference>
<proteinExistence type="predicted"/>
<feature type="signal peptide" evidence="1">
    <location>
        <begin position="1"/>
        <end position="32"/>
    </location>
</feature>
<feature type="domain" description="LysM" evidence="2">
    <location>
        <begin position="43"/>
        <end position="87"/>
    </location>
</feature>
<dbReference type="STRING" id="140314.SAMN04488076_101125"/>
<dbReference type="InterPro" id="IPR018392">
    <property type="entry name" value="LysM"/>
</dbReference>
<feature type="domain" description="LysM" evidence="2">
    <location>
        <begin position="101"/>
        <end position="145"/>
    </location>
</feature>
<dbReference type="CDD" id="cd00118">
    <property type="entry name" value="LysM"/>
    <property type="match status" value="2"/>
</dbReference>
<evidence type="ECO:0000313" key="3">
    <source>
        <dbReference type="EMBL" id="CZQ85513.1"/>
    </source>
</evidence>
<dbReference type="SMART" id="SM00257">
    <property type="entry name" value="LysM"/>
    <property type="match status" value="2"/>
</dbReference>
<sequence length="365" mass="39574">MLVYIQGMRKSAVAVLFSVLFLFGIFSTNAIAADSQMAVQGNIAYIVKAGDTLYGIALRYGVTVQQLVASNNIANPNLIFSGQQIIVPVSKTSTALSPIDDTYIVKAGDTLYGIALRYEVTVQQLVKDNSIVNPNLILIGQKIIISQGAKTVQTTGAMLHQIATVLGESPDNLPSMIPLEAGYTSASAATERTEYGYFVTFYETKEPVPINDSALHNQDIARQIATFEAIVYVDKAAAAKAIDHHDAAEGFSPDAPTIDLGYGIAGYQNSGMGKTLLGWNEGNWLLEVLYPIGNQMGIDLAKNSVNELETVFLPPPNDTGRIRVDVTNPSQMETMIMWQKNEVVYRIDSTNNPIDILDMTASIKN</sequence>
<gene>
    <name evidence="3" type="ORF">Tpal_643</name>
</gene>
<accession>A0A143YF86</accession>
<dbReference type="PANTHER" id="PTHR33734">
    <property type="entry name" value="LYSM DOMAIN-CONTAINING GPI-ANCHORED PROTEIN 2"/>
    <property type="match status" value="1"/>
</dbReference>
<organism evidence="3 4">
    <name type="scientific">Trichococcus palustris</name>
    <dbReference type="NCBI Taxonomy" id="140314"/>
    <lineage>
        <taxon>Bacteria</taxon>
        <taxon>Bacillati</taxon>
        <taxon>Bacillota</taxon>
        <taxon>Bacilli</taxon>
        <taxon>Lactobacillales</taxon>
        <taxon>Carnobacteriaceae</taxon>
        <taxon>Trichococcus</taxon>
    </lineage>
</organism>
<keyword evidence="1" id="KW-0732">Signal</keyword>
<dbReference type="PROSITE" id="PS51782">
    <property type="entry name" value="LYSM"/>
    <property type="match status" value="2"/>
</dbReference>
<dbReference type="AlphaFoldDB" id="A0A143YF86"/>
<dbReference type="Pfam" id="PF01476">
    <property type="entry name" value="LysM"/>
    <property type="match status" value="2"/>
</dbReference>